<name>A0A5B7J194_PORTR</name>
<keyword evidence="2" id="KW-1185">Reference proteome</keyword>
<dbReference type="EMBL" id="VSRR010070893">
    <property type="protein sequence ID" value="MPC86244.1"/>
    <property type="molecule type" value="Genomic_DNA"/>
</dbReference>
<reference evidence="1 2" key="1">
    <citation type="submission" date="2019-05" db="EMBL/GenBank/DDBJ databases">
        <title>Another draft genome of Portunus trituberculatus and its Hox gene families provides insights of decapod evolution.</title>
        <authorList>
            <person name="Jeong J.-H."/>
            <person name="Song I."/>
            <person name="Kim S."/>
            <person name="Choi T."/>
            <person name="Kim D."/>
            <person name="Ryu S."/>
            <person name="Kim W."/>
        </authorList>
    </citation>
    <scope>NUCLEOTIDE SEQUENCE [LARGE SCALE GENOMIC DNA]</scope>
    <source>
        <tissue evidence="1">Muscle</tissue>
    </source>
</reference>
<dbReference type="Proteomes" id="UP000324222">
    <property type="component" value="Unassembled WGS sequence"/>
</dbReference>
<proteinExistence type="predicted"/>
<organism evidence="1 2">
    <name type="scientific">Portunus trituberculatus</name>
    <name type="common">Swimming crab</name>
    <name type="synonym">Neptunus trituberculatus</name>
    <dbReference type="NCBI Taxonomy" id="210409"/>
    <lineage>
        <taxon>Eukaryota</taxon>
        <taxon>Metazoa</taxon>
        <taxon>Ecdysozoa</taxon>
        <taxon>Arthropoda</taxon>
        <taxon>Crustacea</taxon>
        <taxon>Multicrustacea</taxon>
        <taxon>Malacostraca</taxon>
        <taxon>Eumalacostraca</taxon>
        <taxon>Eucarida</taxon>
        <taxon>Decapoda</taxon>
        <taxon>Pleocyemata</taxon>
        <taxon>Brachyura</taxon>
        <taxon>Eubrachyura</taxon>
        <taxon>Portunoidea</taxon>
        <taxon>Portunidae</taxon>
        <taxon>Portuninae</taxon>
        <taxon>Portunus</taxon>
    </lineage>
</organism>
<evidence type="ECO:0000313" key="1">
    <source>
        <dbReference type="EMBL" id="MPC86244.1"/>
    </source>
</evidence>
<comment type="caution">
    <text evidence="1">The sequence shown here is derived from an EMBL/GenBank/DDBJ whole genome shotgun (WGS) entry which is preliminary data.</text>
</comment>
<sequence length="56" mass="6403">MWKSCHSASRTIKTPLKIFILFAFSPRLFCKDTEMISGVFNSAFPVNYVEILSLCL</sequence>
<accession>A0A5B7J194</accession>
<protein>
    <submittedName>
        <fullName evidence="1">Uncharacterized protein</fullName>
    </submittedName>
</protein>
<dbReference type="AlphaFoldDB" id="A0A5B7J194"/>
<evidence type="ECO:0000313" key="2">
    <source>
        <dbReference type="Proteomes" id="UP000324222"/>
    </source>
</evidence>
<gene>
    <name evidence="1" type="ORF">E2C01_081066</name>
</gene>